<organism evidence="1 2">
    <name type="scientific">Laedolimicola intestinihominis</name>
    <dbReference type="NCBI Taxonomy" id="3133166"/>
    <lineage>
        <taxon>Bacteria</taxon>
        <taxon>Bacillati</taxon>
        <taxon>Bacillota</taxon>
        <taxon>Clostridia</taxon>
        <taxon>Lachnospirales</taxon>
        <taxon>Lachnospiraceae</taxon>
        <taxon>Laedolimicola</taxon>
    </lineage>
</organism>
<dbReference type="RefSeq" id="WP_349165127.1">
    <property type="nucleotide sequence ID" value="NZ_JBBMFE010000015.1"/>
</dbReference>
<protein>
    <submittedName>
        <fullName evidence="1">Uncharacterized protein</fullName>
    </submittedName>
</protein>
<dbReference type="Proteomes" id="UP001438008">
    <property type="component" value="Unassembled WGS sequence"/>
</dbReference>
<gene>
    <name evidence="1" type="ORF">WMO29_13690</name>
</gene>
<evidence type="ECO:0000313" key="1">
    <source>
        <dbReference type="EMBL" id="MEQ2473531.1"/>
    </source>
</evidence>
<name>A0ABV1FKG9_9FIRM</name>
<evidence type="ECO:0000313" key="2">
    <source>
        <dbReference type="Proteomes" id="UP001438008"/>
    </source>
</evidence>
<dbReference type="EMBL" id="JBBMFE010000015">
    <property type="protein sequence ID" value="MEQ2473531.1"/>
    <property type="molecule type" value="Genomic_DNA"/>
</dbReference>
<reference evidence="1 2" key="1">
    <citation type="submission" date="2024-03" db="EMBL/GenBank/DDBJ databases">
        <title>Human intestinal bacterial collection.</title>
        <authorList>
            <person name="Pauvert C."/>
            <person name="Hitch T.C.A."/>
            <person name="Clavel T."/>
        </authorList>
    </citation>
    <scope>NUCLEOTIDE SEQUENCE [LARGE SCALE GENOMIC DNA]</scope>
    <source>
        <strain evidence="1 2">CLA-AA-H132</strain>
    </source>
</reference>
<accession>A0ABV1FKG9</accession>
<keyword evidence="2" id="KW-1185">Reference proteome</keyword>
<comment type="caution">
    <text evidence="1">The sequence shown here is derived from an EMBL/GenBank/DDBJ whole genome shotgun (WGS) entry which is preliminary data.</text>
</comment>
<sequence>MRRRIKKKKGLLRDPEYEKIRACWIRELEQEMKILEELADKKEAENPEFLSELKCQLIK</sequence>
<proteinExistence type="predicted"/>